<evidence type="ECO:0000256" key="1">
    <source>
        <dbReference type="ARBA" id="ARBA00008676"/>
    </source>
</evidence>
<dbReference type="Gene3D" id="3.20.20.60">
    <property type="entry name" value="Phosphoenolpyruvate-binding domains"/>
    <property type="match status" value="1"/>
</dbReference>
<comment type="caution">
    <text evidence="7">The sequence shown here is derived from an EMBL/GenBank/DDBJ whole genome shotgun (WGS) entry which is preliminary data.</text>
</comment>
<feature type="binding site" evidence="6">
    <location>
        <position position="94"/>
    </location>
    <ligand>
        <name>3-methyl-2-oxobutanoate</name>
        <dbReference type="ChEBI" id="CHEBI:11851"/>
    </ligand>
</feature>
<evidence type="ECO:0000256" key="4">
    <source>
        <dbReference type="ARBA" id="ARBA00022679"/>
    </source>
</evidence>
<feature type="binding site" evidence="6">
    <location>
        <position position="123"/>
    </location>
    <ligand>
        <name>3-methyl-2-oxobutanoate</name>
        <dbReference type="ChEBI" id="CHEBI:11851"/>
    </ligand>
</feature>
<evidence type="ECO:0000313" key="8">
    <source>
        <dbReference type="Proteomes" id="UP000738126"/>
    </source>
</evidence>
<dbReference type="PIRSF" id="PIRSF000388">
    <property type="entry name" value="Pantoate_hydroxy_MeTrfase"/>
    <property type="match status" value="1"/>
</dbReference>
<dbReference type="RefSeq" id="WP_200259728.1">
    <property type="nucleotide sequence ID" value="NZ_NRSH01000100.1"/>
</dbReference>
<dbReference type="EMBL" id="NRSH01000100">
    <property type="protein sequence ID" value="MBK1727113.1"/>
    <property type="molecule type" value="Genomic_DNA"/>
</dbReference>
<keyword evidence="8" id="KW-1185">Reference proteome</keyword>
<dbReference type="PANTHER" id="PTHR20881">
    <property type="entry name" value="3-METHYL-2-OXOBUTANOATE HYDROXYMETHYLTRANSFERASE"/>
    <property type="match status" value="1"/>
</dbReference>
<comment type="similarity">
    <text evidence="1 6">Belongs to the PanB family.</text>
</comment>
<accession>A0ABS1E5U2</accession>
<feature type="active site" description="Proton acceptor" evidence="6">
    <location>
        <position position="192"/>
    </location>
</feature>
<evidence type="ECO:0000256" key="6">
    <source>
        <dbReference type="HAMAP-Rule" id="MF_00156"/>
    </source>
</evidence>
<protein>
    <recommendedName>
        <fullName evidence="6">3-methyl-2-oxobutanoate hydroxymethyltransferase</fullName>
        <ecNumber evidence="6">2.1.2.11</ecNumber>
    </recommendedName>
    <alternativeName>
        <fullName evidence="6">Ketopantoate hydroxymethyltransferase</fullName>
        <shortName evidence="6">KPHMT</shortName>
    </alternativeName>
</protein>
<feature type="binding site" evidence="6">
    <location>
        <position position="94"/>
    </location>
    <ligand>
        <name>Mg(2+)</name>
        <dbReference type="ChEBI" id="CHEBI:18420"/>
    </ligand>
</feature>
<evidence type="ECO:0000256" key="3">
    <source>
        <dbReference type="ARBA" id="ARBA00022655"/>
    </source>
</evidence>
<comment type="catalytic activity">
    <reaction evidence="6">
        <text>(6R)-5,10-methylene-5,6,7,8-tetrahydrofolate + 3-methyl-2-oxobutanoate + H2O = 2-dehydropantoate + (6S)-5,6,7,8-tetrahydrofolate</text>
        <dbReference type="Rhea" id="RHEA:11824"/>
        <dbReference type="ChEBI" id="CHEBI:11561"/>
        <dbReference type="ChEBI" id="CHEBI:11851"/>
        <dbReference type="ChEBI" id="CHEBI:15377"/>
        <dbReference type="ChEBI" id="CHEBI:15636"/>
        <dbReference type="ChEBI" id="CHEBI:57453"/>
        <dbReference type="EC" id="2.1.2.11"/>
    </reaction>
</comment>
<keyword evidence="3 6" id="KW-0566">Pantothenate biosynthesis</keyword>
<keyword evidence="4 6" id="KW-0808">Transferase</keyword>
<sequence>MTSGDRQRPRGGAVNVTRLAAMKRDGEPIACLTAYDYGFAAACERAGVDLLLVGDSLGMVVQGHETTLPVTVEEVIYHTRCVARACRRSLVVADMPFMSHPDAESGLASAGRLVKEGGAQMVKLEGGAEQAALVSRLSANGIPVCAHLGLRPQQVHKLGGYRVQGRAEAEAEAMAADARALEEAGADLLILECVPAALARRLAGALAIPVIGIGAGSGCDGQILVLHDVLGVTPQPPRFARAFGREAAGVEPALAAYVEAVKARSFPGEQHGFQA</sequence>
<dbReference type="InterPro" id="IPR015813">
    <property type="entry name" value="Pyrv/PenolPyrv_kinase-like_dom"/>
</dbReference>
<dbReference type="NCBIfam" id="NF001452">
    <property type="entry name" value="PRK00311.1"/>
    <property type="match status" value="1"/>
</dbReference>
<evidence type="ECO:0000256" key="2">
    <source>
        <dbReference type="ARBA" id="ARBA00011424"/>
    </source>
</evidence>
<gene>
    <name evidence="6 7" type="primary">panB</name>
    <name evidence="7" type="ORF">CKO13_08785</name>
</gene>
<dbReference type="InterPro" id="IPR040442">
    <property type="entry name" value="Pyrv_kinase-like_dom_sf"/>
</dbReference>
<organism evidence="7 8">
    <name type="scientific">Halorhodospira neutriphila</name>
    <dbReference type="NCBI Taxonomy" id="168379"/>
    <lineage>
        <taxon>Bacteria</taxon>
        <taxon>Pseudomonadati</taxon>
        <taxon>Pseudomonadota</taxon>
        <taxon>Gammaproteobacteria</taxon>
        <taxon>Chromatiales</taxon>
        <taxon>Ectothiorhodospiraceae</taxon>
        <taxon>Halorhodospira</taxon>
    </lineage>
</organism>
<dbReference type="PANTHER" id="PTHR20881:SF0">
    <property type="entry name" value="3-METHYL-2-OXOBUTANOATE HYDROXYMETHYLTRANSFERASE"/>
    <property type="match status" value="1"/>
</dbReference>
<dbReference type="EC" id="2.1.2.11" evidence="6"/>
<comment type="pathway">
    <text evidence="6">Cofactor biosynthesis; (R)-pantothenate biosynthesis; (R)-pantoate from 3-methyl-2-oxobutanoate: step 1/2.</text>
</comment>
<keyword evidence="5 6" id="KW-0479">Metal-binding</keyword>
<dbReference type="HAMAP" id="MF_00156">
    <property type="entry name" value="PanB"/>
    <property type="match status" value="1"/>
</dbReference>
<dbReference type="CDD" id="cd06557">
    <property type="entry name" value="KPHMT-like"/>
    <property type="match status" value="1"/>
</dbReference>
<feature type="binding site" evidence="6">
    <location>
        <begin position="55"/>
        <end position="56"/>
    </location>
    <ligand>
        <name>3-methyl-2-oxobutanoate</name>
        <dbReference type="ChEBI" id="CHEBI:11851"/>
    </ligand>
</feature>
<evidence type="ECO:0000313" key="7">
    <source>
        <dbReference type="EMBL" id="MBK1727113.1"/>
    </source>
</evidence>
<dbReference type="NCBIfam" id="TIGR00222">
    <property type="entry name" value="panB"/>
    <property type="match status" value="1"/>
</dbReference>
<proteinExistence type="inferred from homology"/>
<dbReference type="Proteomes" id="UP000738126">
    <property type="component" value="Unassembled WGS sequence"/>
</dbReference>
<dbReference type="SUPFAM" id="SSF51621">
    <property type="entry name" value="Phosphoenolpyruvate/pyruvate domain"/>
    <property type="match status" value="1"/>
</dbReference>
<comment type="subcellular location">
    <subcellularLocation>
        <location evidence="6">Cytoplasm</location>
    </subcellularLocation>
</comment>
<comment type="subunit">
    <text evidence="2 6">Homodecamer; pentamer of dimers.</text>
</comment>
<comment type="function">
    <text evidence="6">Catalyzes the reversible reaction in which hydroxymethyl group from 5,10-methylenetetrahydrofolate is transferred onto alpha-ketoisovalerate to form ketopantoate.</text>
</comment>
<keyword evidence="6" id="KW-0460">Magnesium</keyword>
<feature type="binding site" evidence="6">
    <location>
        <position position="125"/>
    </location>
    <ligand>
        <name>Mg(2+)</name>
        <dbReference type="ChEBI" id="CHEBI:18420"/>
    </ligand>
</feature>
<reference evidence="7 8" key="1">
    <citation type="journal article" date="2020" name="Microorganisms">
        <title>Osmotic Adaptation and Compatible Solute Biosynthesis of Phototrophic Bacteria as Revealed from Genome Analyses.</title>
        <authorList>
            <person name="Imhoff J.F."/>
            <person name="Rahn T."/>
            <person name="Kunzel S."/>
            <person name="Keller A."/>
            <person name="Neulinger S.C."/>
        </authorList>
    </citation>
    <scope>NUCLEOTIDE SEQUENCE [LARGE SCALE GENOMIC DNA]</scope>
    <source>
        <strain evidence="7 8">DSM 15116</strain>
    </source>
</reference>
<keyword evidence="6" id="KW-0963">Cytoplasm</keyword>
<evidence type="ECO:0000256" key="5">
    <source>
        <dbReference type="ARBA" id="ARBA00022723"/>
    </source>
</evidence>
<name>A0ABS1E5U2_9GAMM</name>
<dbReference type="Pfam" id="PF02548">
    <property type="entry name" value="Pantoate_transf"/>
    <property type="match status" value="1"/>
</dbReference>
<dbReference type="InterPro" id="IPR003700">
    <property type="entry name" value="Pantoate_hydroxy_MeTrfase"/>
</dbReference>
<feature type="binding site" evidence="6">
    <location>
        <position position="55"/>
    </location>
    <ligand>
        <name>Mg(2+)</name>
        <dbReference type="ChEBI" id="CHEBI:18420"/>
    </ligand>
</feature>
<comment type="cofactor">
    <cofactor evidence="6">
        <name>Mg(2+)</name>
        <dbReference type="ChEBI" id="CHEBI:18420"/>
    </cofactor>
    <text evidence="6">Binds 1 Mg(2+) ion per subunit.</text>
</comment>